<evidence type="ECO:0000313" key="3">
    <source>
        <dbReference type="Proteomes" id="UP000070675"/>
    </source>
</evidence>
<evidence type="ECO:0000313" key="2">
    <source>
        <dbReference type="EMBL" id="KXB33948.1"/>
    </source>
</evidence>
<protein>
    <recommendedName>
        <fullName evidence="1">HTH cro/C1-type domain-containing protein</fullName>
    </recommendedName>
</protein>
<sequence>MEAKTIREWVNAYKAKSEQTNSDIAKQIGMTRRSFEARLAGNCSFSINEAIKLSDLLGVSVSELCTSPFELTRH</sequence>
<dbReference type="STRING" id="1393034.HMPREF3192_00977"/>
<dbReference type="PATRIC" id="fig|1393034.3.peg.942"/>
<dbReference type="InterPro" id="IPR001387">
    <property type="entry name" value="Cro/C1-type_HTH"/>
</dbReference>
<reference evidence="3" key="1">
    <citation type="submission" date="2016-01" db="EMBL/GenBank/DDBJ databases">
        <authorList>
            <person name="Mitreva M."/>
            <person name="Pepin K.H."/>
            <person name="Mihindukulasuriya K.A."/>
            <person name="Fulton R."/>
            <person name="Fronick C."/>
            <person name="O'Laughlin M."/>
            <person name="Miner T."/>
            <person name="Herter B."/>
            <person name="Rosa B.A."/>
            <person name="Cordes M."/>
            <person name="Tomlinson C."/>
            <person name="Wollam A."/>
            <person name="Palsikar V.B."/>
            <person name="Mardis E.R."/>
            <person name="Wilson R.K."/>
        </authorList>
    </citation>
    <scope>NUCLEOTIDE SEQUENCE [LARGE SCALE GENOMIC DNA]</scope>
    <source>
        <strain evidence="3">DNF00019</strain>
    </source>
</reference>
<dbReference type="Proteomes" id="UP000070675">
    <property type="component" value="Unassembled WGS sequence"/>
</dbReference>
<dbReference type="PROSITE" id="PS50943">
    <property type="entry name" value="HTH_CROC1"/>
    <property type="match status" value="1"/>
</dbReference>
<dbReference type="Gene3D" id="1.10.260.40">
    <property type="entry name" value="lambda repressor-like DNA-binding domains"/>
    <property type="match status" value="1"/>
</dbReference>
<dbReference type="RefSeq" id="WP_066305709.1">
    <property type="nucleotide sequence ID" value="NZ_KQ959506.1"/>
</dbReference>
<organism evidence="2 3">
    <name type="scientific">Atopobium deltae</name>
    <dbReference type="NCBI Taxonomy" id="1393034"/>
    <lineage>
        <taxon>Bacteria</taxon>
        <taxon>Bacillati</taxon>
        <taxon>Actinomycetota</taxon>
        <taxon>Coriobacteriia</taxon>
        <taxon>Coriobacteriales</taxon>
        <taxon>Atopobiaceae</taxon>
        <taxon>Atopobium</taxon>
    </lineage>
</organism>
<dbReference type="InterPro" id="IPR010982">
    <property type="entry name" value="Lambda_DNA-bd_dom_sf"/>
</dbReference>
<comment type="caution">
    <text evidence="2">The sequence shown here is derived from an EMBL/GenBank/DDBJ whole genome shotgun (WGS) entry which is preliminary data.</text>
</comment>
<name>A0A133XSN6_9ACTN</name>
<accession>A0A133XSN6</accession>
<dbReference type="CDD" id="cd00093">
    <property type="entry name" value="HTH_XRE"/>
    <property type="match status" value="1"/>
</dbReference>
<dbReference type="AlphaFoldDB" id="A0A133XSN6"/>
<feature type="domain" description="HTH cro/C1-type" evidence="1">
    <location>
        <begin position="22"/>
        <end position="64"/>
    </location>
</feature>
<keyword evidence="3" id="KW-1185">Reference proteome</keyword>
<dbReference type="SUPFAM" id="SSF47413">
    <property type="entry name" value="lambda repressor-like DNA-binding domains"/>
    <property type="match status" value="1"/>
</dbReference>
<gene>
    <name evidence="2" type="ORF">HMPREF3192_00977</name>
</gene>
<proteinExistence type="predicted"/>
<dbReference type="GO" id="GO:0003677">
    <property type="term" value="F:DNA binding"/>
    <property type="evidence" value="ECO:0007669"/>
    <property type="project" value="InterPro"/>
</dbReference>
<dbReference type="EMBL" id="LSCR01000028">
    <property type="protein sequence ID" value="KXB33948.1"/>
    <property type="molecule type" value="Genomic_DNA"/>
</dbReference>
<evidence type="ECO:0000259" key="1">
    <source>
        <dbReference type="PROSITE" id="PS50943"/>
    </source>
</evidence>